<gene>
    <name evidence="8" type="primary">greA</name>
    <name evidence="12" type="ORF">UR38_C0001G0011</name>
</gene>
<comment type="caution">
    <text evidence="12">The sequence shown here is derived from an EMBL/GenBank/DDBJ whole genome shotgun (WGS) entry which is preliminary data.</text>
</comment>
<dbReference type="SUPFAM" id="SSF46557">
    <property type="entry name" value="GreA transcript cleavage protein, N-terminal domain"/>
    <property type="match status" value="1"/>
</dbReference>
<dbReference type="PIRSF" id="PIRSF006092">
    <property type="entry name" value="GreA_GreB"/>
    <property type="match status" value="1"/>
</dbReference>
<dbReference type="InterPro" id="IPR022691">
    <property type="entry name" value="Tscrpt_elong_fac_GreA/B_N"/>
</dbReference>
<accession>A0A0G0CAK9</accession>
<dbReference type="InterPro" id="IPR023459">
    <property type="entry name" value="Tscrpt_elong_fac_GreA/B_fam"/>
</dbReference>
<dbReference type="FunFam" id="1.10.287.180:FF:000001">
    <property type="entry name" value="Transcription elongation factor GreA"/>
    <property type="match status" value="1"/>
</dbReference>
<evidence type="ECO:0000256" key="3">
    <source>
        <dbReference type="ARBA" id="ARBA00023015"/>
    </source>
</evidence>
<dbReference type="GO" id="GO:0070063">
    <property type="term" value="F:RNA polymerase binding"/>
    <property type="evidence" value="ECO:0007669"/>
    <property type="project" value="InterPro"/>
</dbReference>
<evidence type="ECO:0000256" key="2">
    <source>
        <dbReference type="ARBA" id="ARBA00013729"/>
    </source>
</evidence>
<keyword evidence="4 8" id="KW-0238">DNA-binding</keyword>
<dbReference type="EMBL" id="LBOZ01000001">
    <property type="protein sequence ID" value="KKP48215.1"/>
    <property type="molecule type" value="Genomic_DNA"/>
</dbReference>
<name>A0A0G0CAK9_9BACT</name>
<keyword evidence="8" id="KW-0175">Coiled coil</keyword>
<dbReference type="InterPro" id="IPR036953">
    <property type="entry name" value="GreA/GreB_C_sf"/>
</dbReference>
<evidence type="ECO:0000259" key="11">
    <source>
        <dbReference type="Pfam" id="PF03449"/>
    </source>
</evidence>
<dbReference type="InterPro" id="IPR006359">
    <property type="entry name" value="Tscrpt_elong_fac_GreA"/>
</dbReference>
<evidence type="ECO:0000259" key="10">
    <source>
        <dbReference type="Pfam" id="PF01272"/>
    </source>
</evidence>
<comment type="function">
    <text evidence="6 8 9">Necessary for efficient RNA polymerase transcription elongation past template-encoded arresting sites. The arresting sites in DNA have the property of trapping a certain fraction of elongating RNA polymerases that pass through, resulting in locked ternary complexes. Cleavage of the nascent transcript by cleavage factors such as GreA or GreB allows the resumption of elongation from the new 3'terminus. GreA releases sequences of 2 to 3 nucleotides.</text>
</comment>
<evidence type="ECO:0000313" key="13">
    <source>
        <dbReference type="Proteomes" id="UP000033995"/>
    </source>
</evidence>
<evidence type="ECO:0000256" key="6">
    <source>
        <dbReference type="ARBA" id="ARBA00024916"/>
    </source>
</evidence>
<dbReference type="GO" id="GO:0003677">
    <property type="term" value="F:DNA binding"/>
    <property type="evidence" value="ECO:0007669"/>
    <property type="project" value="UniProtKB-UniRule"/>
</dbReference>
<evidence type="ECO:0000313" key="12">
    <source>
        <dbReference type="EMBL" id="KKP48215.1"/>
    </source>
</evidence>
<dbReference type="SUPFAM" id="SSF54534">
    <property type="entry name" value="FKBP-like"/>
    <property type="match status" value="1"/>
</dbReference>
<dbReference type="NCBIfam" id="NF001263">
    <property type="entry name" value="PRK00226.1-4"/>
    <property type="match status" value="1"/>
</dbReference>
<feature type="coiled-coil region" evidence="8">
    <location>
        <begin position="49"/>
        <end position="76"/>
    </location>
</feature>
<dbReference type="GO" id="GO:0032784">
    <property type="term" value="P:regulation of DNA-templated transcription elongation"/>
    <property type="evidence" value="ECO:0007669"/>
    <property type="project" value="UniProtKB-UniRule"/>
</dbReference>
<keyword evidence="12" id="KW-0251">Elongation factor</keyword>
<feature type="domain" description="Transcription elongation factor GreA/GreB N-terminal" evidence="11">
    <location>
        <begin position="5"/>
        <end position="75"/>
    </location>
</feature>
<evidence type="ECO:0000256" key="8">
    <source>
        <dbReference type="HAMAP-Rule" id="MF_00105"/>
    </source>
</evidence>
<protein>
    <recommendedName>
        <fullName evidence="2 8">Transcription elongation factor GreA</fullName>
    </recommendedName>
    <alternativeName>
        <fullName evidence="7 8">Transcript cleavage factor GreA</fullName>
    </alternativeName>
</protein>
<dbReference type="InterPro" id="IPR028624">
    <property type="entry name" value="Tscrpt_elong_fac_GreA/B"/>
</dbReference>
<dbReference type="Gene3D" id="3.10.50.30">
    <property type="entry name" value="Transcription elongation factor, GreA/GreB, C-terminal domain"/>
    <property type="match status" value="1"/>
</dbReference>
<evidence type="ECO:0000256" key="5">
    <source>
        <dbReference type="ARBA" id="ARBA00023163"/>
    </source>
</evidence>
<dbReference type="NCBIfam" id="TIGR01462">
    <property type="entry name" value="greA"/>
    <property type="match status" value="1"/>
</dbReference>
<dbReference type="InterPro" id="IPR036805">
    <property type="entry name" value="Tscrpt_elong_fac_GreA/B_N_sf"/>
</dbReference>
<dbReference type="Pfam" id="PF01272">
    <property type="entry name" value="GreA_GreB"/>
    <property type="match status" value="1"/>
</dbReference>
<dbReference type="PROSITE" id="PS00829">
    <property type="entry name" value="GREAB_1"/>
    <property type="match status" value="1"/>
</dbReference>
<dbReference type="PROSITE" id="PS00830">
    <property type="entry name" value="GREAB_2"/>
    <property type="match status" value="1"/>
</dbReference>
<dbReference type="AlphaFoldDB" id="A0A0G0CAK9"/>
<dbReference type="InterPro" id="IPR001437">
    <property type="entry name" value="Tscrpt_elong_fac_GreA/B_C"/>
</dbReference>
<keyword evidence="5 8" id="KW-0804">Transcription</keyword>
<proteinExistence type="inferred from homology"/>
<dbReference type="PANTHER" id="PTHR30437">
    <property type="entry name" value="TRANSCRIPTION ELONGATION FACTOR GREA"/>
    <property type="match status" value="1"/>
</dbReference>
<dbReference type="PANTHER" id="PTHR30437:SF4">
    <property type="entry name" value="TRANSCRIPTION ELONGATION FACTOR GREA"/>
    <property type="match status" value="1"/>
</dbReference>
<evidence type="ECO:0000256" key="1">
    <source>
        <dbReference type="ARBA" id="ARBA00008213"/>
    </source>
</evidence>
<evidence type="ECO:0000256" key="4">
    <source>
        <dbReference type="ARBA" id="ARBA00023125"/>
    </source>
</evidence>
<dbReference type="Gene3D" id="1.10.287.180">
    <property type="entry name" value="Transcription elongation factor, GreA/GreB, N-terminal domain"/>
    <property type="match status" value="1"/>
</dbReference>
<organism evidence="12 13">
    <name type="scientific">Candidatus Woesebacteria bacterium GW2011_GWA2_33_28</name>
    <dbReference type="NCBI Taxonomy" id="1618561"/>
    <lineage>
        <taxon>Bacteria</taxon>
        <taxon>Candidatus Woeseibacteriota</taxon>
    </lineage>
</organism>
<evidence type="ECO:0000256" key="9">
    <source>
        <dbReference type="RuleBase" id="RU000556"/>
    </source>
</evidence>
<reference evidence="12 13" key="1">
    <citation type="journal article" date="2015" name="Nature">
        <title>rRNA introns, odd ribosomes, and small enigmatic genomes across a large radiation of phyla.</title>
        <authorList>
            <person name="Brown C.T."/>
            <person name="Hug L.A."/>
            <person name="Thomas B.C."/>
            <person name="Sharon I."/>
            <person name="Castelle C.J."/>
            <person name="Singh A."/>
            <person name="Wilkins M.J."/>
            <person name="Williams K.H."/>
            <person name="Banfield J.F."/>
        </authorList>
    </citation>
    <scope>NUCLEOTIDE SEQUENCE [LARGE SCALE GENOMIC DNA]</scope>
</reference>
<dbReference type="Proteomes" id="UP000033995">
    <property type="component" value="Unassembled WGS sequence"/>
</dbReference>
<comment type="similarity">
    <text evidence="1 8 9">Belongs to the GreA/GreB family.</text>
</comment>
<dbReference type="GO" id="GO:0003746">
    <property type="term" value="F:translation elongation factor activity"/>
    <property type="evidence" value="ECO:0007669"/>
    <property type="project" value="UniProtKB-KW"/>
</dbReference>
<feature type="domain" description="Transcription elongation factor GreA/GreB C-terminal" evidence="10">
    <location>
        <begin position="83"/>
        <end position="152"/>
    </location>
</feature>
<keyword evidence="3 8" id="KW-0805">Transcription regulation</keyword>
<dbReference type="Pfam" id="PF03449">
    <property type="entry name" value="GreA_GreB_N"/>
    <property type="match status" value="1"/>
</dbReference>
<keyword evidence="12" id="KW-0648">Protein biosynthesis</keyword>
<sequence>MTKKIQLTAKGLEALKKELEVLLAVKRPSLVDRLSNARSQGDLSENSDYQNAKEELEFLEGRIDELQAVIKIAKVVNSDGNGNSVGVGTKVTVRVNGVKTTFEIVGDWEADLTQKKISHTSPLGSSLVGKKLGEKFEVEAPVGKILYEVIAID</sequence>
<evidence type="ECO:0000256" key="7">
    <source>
        <dbReference type="ARBA" id="ARBA00030776"/>
    </source>
</evidence>
<dbReference type="InterPro" id="IPR018151">
    <property type="entry name" value="TF_GreA/GreB_CS"/>
</dbReference>
<dbReference type="HAMAP" id="MF_00105">
    <property type="entry name" value="GreA_GreB"/>
    <property type="match status" value="1"/>
</dbReference>
<dbReference type="GO" id="GO:0006354">
    <property type="term" value="P:DNA-templated transcription elongation"/>
    <property type="evidence" value="ECO:0007669"/>
    <property type="project" value="TreeGrafter"/>
</dbReference>